<evidence type="ECO:0000256" key="1">
    <source>
        <dbReference type="ARBA" id="ARBA00002633"/>
    </source>
</evidence>
<dbReference type="SUPFAM" id="SSF160369">
    <property type="entry name" value="Ribosomal protein L10-like"/>
    <property type="match status" value="1"/>
</dbReference>
<evidence type="ECO:0000256" key="2">
    <source>
        <dbReference type="ARBA" id="ARBA00008889"/>
    </source>
</evidence>
<dbReference type="InterPro" id="IPR022973">
    <property type="entry name" value="Ribosomal_uL10_bac"/>
</dbReference>
<gene>
    <name evidence="6" type="primary">rplJ</name>
    <name evidence="7" type="ORF">DDZ16_15670</name>
</gene>
<keyword evidence="8" id="KW-1185">Reference proteome</keyword>
<evidence type="ECO:0000256" key="5">
    <source>
        <dbReference type="ARBA" id="ARBA00035202"/>
    </source>
</evidence>
<dbReference type="Gene3D" id="3.30.70.1730">
    <property type="match status" value="1"/>
</dbReference>
<dbReference type="HAMAP" id="MF_00362">
    <property type="entry name" value="Ribosomal_uL10"/>
    <property type="match status" value="1"/>
</dbReference>
<dbReference type="RefSeq" id="WP_109265428.1">
    <property type="nucleotide sequence ID" value="NZ_QEWP01000015.1"/>
</dbReference>
<accession>A0A2U2B5M5</accession>
<sequence>MKKTDKSALIKELSEKLNEYSHFYVTDTLGLDAGKTSDLRRACFAKDIKMMMVKNTLFKLALEQSDKEVEGMDEAFIGTSAVLFCNTGNAPAKLIKEFQKKTELPVLKGAYVEESVYLGSDQLEVLTTIKSKEELLGDVISLLQSPAKNVISALQSGGTKIHGILQTLSEKE</sequence>
<evidence type="ECO:0000256" key="3">
    <source>
        <dbReference type="ARBA" id="ARBA00022980"/>
    </source>
</evidence>
<dbReference type="GO" id="GO:0070180">
    <property type="term" value="F:large ribosomal subunit rRNA binding"/>
    <property type="evidence" value="ECO:0007669"/>
    <property type="project" value="UniProtKB-UniRule"/>
</dbReference>
<evidence type="ECO:0000313" key="8">
    <source>
        <dbReference type="Proteomes" id="UP000244956"/>
    </source>
</evidence>
<dbReference type="InterPro" id="IPR047865">
    <property type="entry name" value="Ribosomal_uL10_bac_type"/>
</dbReference>
<keyword evidence="6" id="KW-0699">rRNA-binding</keyword>
<dbReference type="AlphaFoldDB" id="A0A2U2B5M5"/>
<reference evidence="7 8" key="1">
    <citation type="submission" date="2018-05" db="EMBL/GenBank/DDBJ databases">
        <title>Marinilabilia rubrum sp. nov., isolated from saltern sediment.</title>
        <authorList>
            <person name="Zhang R."/>
        </authorList>
    </citation>
    <scope>NUCLEOTIDE SEQUENCE [LARGE SCALE GENOMIC DNA]</scope>
    <source>
        <strain evidence="7 8">WTE16</strain>
    </source>
</reference>
<comment type="similarity">
    <text evidence="2 6">Belongs to the universal ribosomal protein uL10 family.</text>
</comment>
<dbReference type="NCBIfam" id="NF000955">
    <property type="entry name" value="PRK00099.1-1"/>
    <property type="match status" value="1"/>
</dbReference>
<dbReference type="Proteomes" id="UP000244956">
    <property type="component" value="Unassembled WGS sequence"/>
</dbReference>
<dbReference type="EMBL" id="QEWP01000015">
    <property type="protein sequence ID" value="PWD98367.1"/>
    <property type="molecule type" value="Genomic_DNA"/>
</dbReference>
<evidence type="ECO:0000256" key="6">
    <source>
        <dbReference type="HAMAP-Rule" id="MF_00362"/>
    </source>
</evidence>
<dbReference type="GO" id="GO:0006412">
    <property type="term" value="P:translation"/>
    <property type="evidence" value="ECO:0007669"/>
    <property type="project" value="UniProtKB-UniRule"/>
</dbReference>
<evidence type="ECO:0000256" key="4">
    <source>
        <dbReference type="ARBA" id="ARBA00023274"/>
    </source>
</evidence>
<dbReference type="InterPro" id="IPR001790">
    <property type="entry name" value="Ribosomal_uL10"/>
</dbReference>
<protein>
    <recommendedName>
        <fullName evidence="5 6">Large ribosomal subunit protein uL10</fullName>
    </recommendedName>
</protein>
<comment type="caution">
    <text evidence="7">The sequence shown here is derived from an EMBL/GenBank/DDBJ whole genome shotgun (WGS) entry which is preliminary data.</text>
</comment>
<name>A0A2U2B5M5_9BACT</name>
<dbReference type="OrthoDB" id="1523686at2"/>
<dbReference type="GO" id="GO:0005840">
    <property type="term" value="C:ribosome"/>
    <property type="evidence" value="ECO:0007669"/>
    <property type="project" value="UniProtKB-KW"/>
</dbReference>
<dbReference type="PANTHER" id="PTHR11560">
    <property type="entry name" value="39S RIBOSOMAL PROTEIN L10, MITOCHONDRIAL"/>
    <property type="match status" value="1"/>
</dbReference>
<dbReference type="CDD" id="cd05797">
    <property type="entry name" value="Ribosomal_L10"/>
    <property type="match status" value="1"/>
</dbReference>
<keyword evidence="4 6" id="KW-0687">Ribonucleoprotein</keyword>
<dbReference type="Pfam" id="PF00466">
    <property type="entry name" value="Ribosomal_L10"/>
    <property type="match status" value="1"/>
</dbReference>
<dbReference type="InterPro" id="IPR043141">
    <property type="entry name" value="Ribosomal_uL10-like_sf"/>
</dbReference>
<comment type="function">
    <text evidence="1 6">Forms part of the ribosomal stalk, playing a central role in the interaction of the ribosome with GTP-bound translation factors.</text>
</comment>
<comment type="subunit">
    <text evidence="6">Part of the ribosomal stalk of the 50S ribosomal subunit. The N-terminus interacts with L11 and the large rRNA to form the base of the stalk. The C-terminus forms an elongated spine to which L12 dimers bind in a sequential fashion forming a multimeric L10(L12)X complex.</text>
</comment>
<dbReference type="GO" id="GO:1990904">
    <property type="term" value="C:ribonucleoprotein complex"/>
    <property type="evidence" value="ECO:0007669"/>
    <property type="project" value="UniProtKB-KW"/>
</dbReference>
<proteinExistence type="inferred from homology"/>
<organism evidence="7 8">
    <name type="scientific">Marinilabilia rubra</name>
    <dbReference type="NCBI Taxonomy" id="2162893"/>
    <lineage>
        <taxon>Bacteria</taxon>
        <taxon>Pseudomonadati</taxon>
        <taxon>Bacteroidota</taxon>
        <taxon>Bacteroidia</taxon>
        <taxon>Marinilabiliales</taxon>
        <taxon>Marinilabiliaceae</taxon>
        <taxon>Marinilabilia</taxon>
    </lineage>
</organism>
<keyword evidence="3 6" id="KW-0689">Ribosomal protein</keyword>
<evidence type="ECO:0000313" key="7">
    <source>
        <dbReference type="EMBL" id="PWD98367.1"/>
    </source>
</evidence>
<keyword evidence="6" id="KW-0694">RNA-binding</keyword>